<evidence type="ECO:0000313" key="1">
    <source>
        <dbReference type="EMBL" id="SOE82220.1"/>
    </source>
</evidence>
<evidence type="ECO:0008006" key="3">
    <source>
        <dbReference type="Google" id="ProtNLM"/>
    </source>
</evidence>
<evidence type="ECO:0000313" key="2">
    <source>
        <dbReference type="Proteomes" id="UP000219522"/>
    </source>
</evidence>
<organism evidence="1 2">
    <name type="scientific">Caballeronia arationis</name>
    <dbReference type="NCBI Taxonomy" id="1777142"/>
    <lineage>
        <taxon>Bacteria</taxon>
        <taxon>Pseudomonadati</taxon>
        <taxon>Pseudomonadota</taxon>
        <taxon>Betaproteobacteria</taxon>
        <taxon>Burkholderiales</taxon>
        <taxon>Burkholderiaceae</taxon>
        <taxon>Caballeronia</taxon>
    </lineage>
</organism>
<reference evidence="1 2" key="1">
    <citation type="submission" date="2017-09" db="EMBL/GenBank/DDBJ databases">
        <authorList>
            <person name="Varghese N."/>
            <person name="Submissions S."/>
        </authorList>
    </citation>
    <scope>NUCLEOTIDE SEQUENCE [LARGE SCALE GENOMIC DNA]</scope>
    <source>
        <strain evidence="1 2">OK806</strain>
    </source>
</reference>
<dbReference type="Proteomes" id="UP000219522">
    <property type="component" value="Unassembled WGS sequence"/>
</dbReference>
<gene>
    <name evidence="1" type="ORF">SAMN05446927_5536</name>
</gene>
<sequence length="251" mass="28449">MMSATAPGKRYRLERIGVRWGISGQFQEPNVYFLSPRAVWNNSAHDPQSSQPVKMSVAVRAACSRALGRKRVARTLTSGEIAIARLVFADAIDYSTVRVHDTGYLPFGLQPAHTAMAPNGHLYFPKACFRDDFSTNLASQMWFMHEMTHVWQHQLGYWVRLRGAVRIGLGYGYTLAPGRRLRDYNMEAQGNLIADYFALAHQGGEGRRHLYEHKYRTHPDALALFQTVLADFIADPSNRRNLPRSTLSRLV</sequence>
<accession>A0A7Z7IBQ1</accession>
<name>A0A7Z7IBQ1_9BURK</name>
<proteinExistence type="predicted"/>
<comment type="caution">
    <text evidence="1">The sequence shown here is derived from an EMBL/GenBank/DDBJ whole genome shotgun (WGS) entry which is preliminary data.</text>
</comment>
<dbReference type="EMBL" id="OCSU01000002">
    <property type="protein sequence ID" value="SOE82220.1"/>
    <property type="molecule type" value="Genomic_DNA"/>
</dbReference>
<protein>
    <recommendedName>
        <fullName evidence="3">Rhs element Vgr protein</fullName>
    </recommendedName>
</protein>
<dbReference type="AlphaFoldDB" id="A0A7Z7IBQ1"/>
<keyword evidence="2" id="KW-1185">Reference proteome</keyword>